<dbReference type="Gene3D" id="3.60.21.10">
    <property type="match status" value="1"/>
</dbReference>
<dbReference type="PANTHER" id="PTHR42988:SF2">
    <property type="entry name" value="CYCLIC NUCLEOTIDE PHOSPHODIESTERASE CBUA0032-RELATED"/>
    <property type="match status" value="1"/>
</dbReference>
<keyword evidence="3" id="KW-0408">Iron</keyword>
<dbReference type="InterPro" id="IPR004843">
    <property type="entry name" value="Calcineurin-like_PHP"/>
</dbReference>
<dbReference type="InterPro" id="IPR050884">
    <property type="entry name" value="CNP_phosphodiesterase-III"/>
</dbReference>
<evidence type="ECO:0000256" key="3">
    <source>
        <dbReference type="ARBA" id="ARBA00023004"/>
    </source>
</evidence>
<evidence type="ECO:0000313" key="6">
    <source>
        <dbReference type="EMBL" id="TYS48440.1"/>
    </source>
</evidence>
<proteinExistence type="inferred from homology"/>
<dbReference type="GO" id="GO:0016787">
    <property type="term" value="F:hydrolase activity"/>
    <property type="evidence" value="ECO:0007669"/>
    <property type="project" value="UniProtKB-KW"/>
</dbReference>
<dbReference type="EMBL" id="VTER01000005">
    <property type="protein sequence ID" value="TYS48440.1"/>
    <property type="molecule type" value="Genomic_DNA"/>
</dbReference>
<dbReference type="PANTHER" id="PTHR42988">
    <property type="entry name" value="PHOSPHOHYDROLASE"/>
    <property type="match status" value="1"/>
</dbReference>
<protein>
    <submittedName>
        <fullName evidence="6">Metallophosphoesterase</fullName>
    </submittedName>
</protein>
<dbReference type="InterPro" id="IPR029052">
    <property type="entry name" value="Metallo-depent_PP-like"/>
</dbReference>
<dbReference type="Pfam" id="PF00149">
    <property type="entry name" value="Metallophos"/>
    <property type="match status" value="1"/>
</dbReference>
<dbReference type="Proteomes" id="UP000322139">
    <property type="component" value="Unassembled WGS sequence"/>
</dbReference>
<accession>A0A5D4RCH4</accession>
<dbReference type="SUPFAM" id="SSF56300">
    <property type="entry name" value="Metallo-dependent phosphatases"/>
    <property type="match status" value="1"/>
</dbReference>
<evidence type="ECO:0000259" key="5">
    <source>
        <dbReference type="Pfam" id="PF00149"/>
    </source>
</evidence>
<evidence type="ECO:0000256" key="1">
    <source>
        <dbReference type="ARBA" id="ARBA00022723"/>
    </source>
</evidence>
<dbReference type="RefSeq" id="WP_148974625.1">
    <property type="nucleotide sequence ID" value="NZ_JBNIKU010000007.1"/>
</dbReference>
<reference evidence="6 7" key="1">
    <citation type="submission" date="2019-08" db="EMBL/GenBank/DDBJ databases">
        <title>Bacillus genomes from the desert of Cuatro Cienegas, Coahuila.</title>
        <authorList>
            <person name="Olmedo-Alvarez G."/>
        </authorList>
    </citation>
    <scope>NUCLEOTIDE SEQUENCE [LARGE SCALE GENOMIC DNA]</scope>
    <source>
        <strain evidence="6 7">CH446_14T</strain>
    </source>
</reference>
<organism evidence="6 7">
    <name type="scientific">Bacillus infantis</name>
    <dbReference type="NCBI Taxonomy" id="324767"/>
    <lineage>
        <taxon>Bacteria</taxon>
        <taxon>Bacillati</taxon>
        <taxon>Bacillota</taxon>
        <taxon>Bacilli</taxon>
        <taxon>Bacillales</taxon>
        <taxon>Bacillaceae</taxon>
        <taxon>Bacillus</taxon>
    </lineage>
</organism>
<keyword evidence="2" id="KW-0378">Hydrolase</keyword>
<comment type="similarity">
    <text evidence="4">Belongs to the cyclic nucleotide phosphodiesterase class-III family.</text>
</comment>
<gene>
    <name evidence="6" type="ORF">FZD51_09920</name>
</gene>
<evidence type="ECO:0000256" key="2">
    <source>
        <dbReference type="ARBA" id="ARBA00022801"/>
    </source>
</evidence>
<name>A0A5D4RCH4_9BACI</name>
<dbReference type="GO" id="GO:0046872">
    <property type="term" value="F:metal ion binding"/>
    <property type="evidence" value="ECO:0007669"/>
    <property type="project" value="UniProtKB-KW"/>
</dbReference>
<evidence type="ECO:0000313" key="7">
    <source>
        <dbReference type="Proteomes" id="UP000322139"/>
    </source>
</evidence>
<dbReference type="AlphaFoldDB" id="A0A5D4RCH4"/>
<feature type="domain" description="Calcineurin-like phosphoesterase" evidence="5">
    <location>
        <begin position="1"/>
        <end position="195"/>
    </location>
</feature>
<evidence type="ECO:0000256" key="4">
    <source>
        <dbReference type="ARBA" id="ARBA00025742"/>
    </source>
</evidence>
<keyword evidence="1" id="KW-0479">Metal-binding</keyword>
<sequence>MKIAMIGDLHYPAINEEVLGLKEARTAFYETFMNHFLDIEADFHVSIGDLTNFGLPNELEEIYSIIRQKDRTFYHALGNHDVYAMTKKEVLAITGQKQYHSFENEKAVFAFLDTAREMNYEDWGGWMDDEQLHWFERVVAASGSKPLLVFAHHPVYNTTTRSDGDKGSIHRDIDMWKVLSQKKGLGVYFNGHTHVDSIVQQNNWTFVQKSACLDQQAVRVIEIGQEEISVSAIDLDDDILVEKAGFIAGNIPHFGPTPAARGTQEQRECRIPLNAAAYQL</sequence>
<comment type="caution">
    <text evidence="6">The sequence shown here is derived from an EMBL/GenBank/DDBJ whole genome shotgun (WGS) entry which is preliminary data.</text>
</comment>